<evidence type="ECO:0000259" key="1">
    <source>
        <dbReference type="Pfam" id="PF00881"/>
    </source>
</evidence>
<dbReference type="RefSeq" id="WP_066129570.1">
    <property type="nucleotide sequence ID" value="NZ_KQ959864.1"/>
</dbReference>
<dbReference type="Pfam" id="PF00881">
    <property type="entry name" value="Nitroreductase"/>
    <property type="match status" value="1"/>
</dbReference>
<dbReference type="Proteomes" id="UP000070467">
    <property type="component" value="Unassembled WGS sequence"/>
</dbReference>
<proteinExistence type="predicted"/>
<dbReference type="InterPro" id="IPR029479">
    <property type="entry name" value="Nitroreductase"/>
</dbReference>
<name>A0ABR5TMF8_9BACL</name>
<keyword evidence="3" id="KW-1185">Reference proteome</keyword>
<dbReference type="PANTHER" id="PTHR23026">
    <property type="entry name" value="NADPH NITROREDUCTASE"/>
    <property type="match status" value="1"/>
</dbReference>
<reference evidence="2 3" key="1">
    <citation type="submission" date="2016-01" db="EMBL/GenBank/DDBJ databases">
        <authorList>
            <person name="Mitreva M."/>
            <person name="Pepin K.H."/>
            <person name="Mihindukulasuriya K.A."/>
            <person name="Fulton R."/>
            <person name="Fronick C."/>
            <person name="O'Laughlin M."/>
            <person name="Miner T."/>
            <person name="Herter B."/>
            <person name="Rosa B.A."/>
            <person name="Cordes M."/>
            <person name="Tomlinson C."/>
            <person name="Wollam A."/>
            <person name="Palsikar V.B."/>
            <person name="Mardis E.R."/>
            <person name="Wilson R.K."/>
        </authorList>
    </citation>
    <scope>NUCLEOTIDE SEQUENCE [LARGE SCALE GENOMIC DNA]</scope>
    <source>
        <strain evidence="2 3">KA00071</strain>
    </source>
</reference>
<protein>
    <submittedName>
        <fullName evidence="2">Nitroreductase family protein</fullName>
    </submittedName>
</protein>
<dbReference type="InterPro" id="IPR050627">
    <property type="entry name" value="Nitroreductase/BluB"/>
</dbReference>
<dbReference type="SUPFAM" id="SSF55469">
    <property type="entry name" value="FMN-dependent nitroreductase-like"/>
    <property type="match status" value="1"/>
</dbReference>
<comment type="caution">
    <text evidence="2">The sequence shown here is derived from an EMBL/GenBank/DDBJ whole genome shotgun (WGS) entry which is preliminary data.</text>
</comment>
<gene>
    <name evidence="2" type="ORF">HMPREF1871_00477</name>
</gene>
<evidence type="ECO:0000313" key="2">
    <source>
        <dbReference type="EMBL" id="KXB58453.1"/>
    </source>
</evidence>
<organism evidence="2 3">
    <name type="scientific">Gemelliphila asaccharolytica</name>
    <dbReference type="NCBI Taxonomy" id="502393"/>
    <lineage>
        <taxon>Bacteria</taxon>
        <taxon>Bacillati</taxon>
        <taxon>Bacillota</taxon>
        <taxon>Bacilli</taxon>
        <taxon>Bacillales</taxon>
        <taxon>Gemellaceae</taxon>
        <taxon>Gemelliphila</taxon>
    </lineage>
</organism>
<dbReference type="InterPro" id="IPR000415">
    <property type="entry name" value="Nitroreductase-like"/>
</dbReference>
<accession>A0ABR5TMF8</accession>
<feature type="domain" description="Nitroreductase" evidence="1">
    <location>
        <begin position="7"/>
        <end position="176"/>
    </location>
</feature>
<dbReference type="Gene3D" id="3.40.109.10">
    <property type="entry name" value="NADH Oxidase"/>
    <property type="match status" value="1"/>
</dbReference>
<sequence length="196" mass="22385">MEFKDVIYGRRSVREYSDKKIDDDVIKEILDAAMWAPSGVNIQPWYYVVIKSKEGLEKITELMEEVAIKNKSHLEERFSKYPDVIKNTLNFIAKLGNAPTVILVFRDKKDYSYALPDDGVVQSISASVENLILSAYDHGISSCWMTAPHQANMGEVFREKFAENHGKLVCMLTLGYAKNTKVAKAPKRKENKYEII</sequence>
<evidence type="ECO:0000313" key="3">
    <source>
        <dbReference type="Proteomes" id="UP000070467"/>
    </source>
</evidence>
<dbReference type="EMBL" id="LSDB01000011">
    <property type="protein sequence ID" value="KXB58453.1"/>
    <property type="molecule type" value="Genomic_DNA"/>
</dbReference>
<dbReference type="PANTHER" id="PTHR23026:SF123">
    <property type="entry name" value="NAD(P)H NITROREDUCTASE RV3131-RELATED"/>
    <property type="match status" value="1"/>
</dbReference>